<evidence type="ECO:0000256" key="1">
    <source>
        <dbReference type="SAM" id="MobiDB-lite"/>
    </source>
</evidence>
<name>A0A2R4X1F2_9EURY</name>
<evidence type="ECO:0000313" key="2">
    <source>
        <dbReference type="EMBL" id="AWB27622.1"/>
    </source>
</evidence>
<proteinExistence type="predicted"/>
<gene>
    <name evidence="2" type="ORF">HARCEL1_07820</name>
</gene>
<dbReference type="AlphaFoldDB" id="A0A2R4X1F2"/>
<reference evidence="2 3" key="1">
    <citation type="submission" date="2018-04" db="EMBL/GenBank/DDBJ databases">
        <title>Halococcoides cellulosivorans gen. nov., sp. nov., an extremely halophilic cellulose-utilizing haloarchaeon from hypersaline lakes.</title>
        <authorList>
            <person name="Sorokin D.Y."/>
            <person name="Toshchakov S.V."/>
            <person name="Samarov N.I."/>
            <person name="Korzhenkov A."/>
            <person name="Kublanov I.V."/>
        </authorList>
    </citation>
    <scope>NUCLEOTIDE SEQUENCE [LARGE SCALE GENOMIC DNA]</scope>
    <source>
        <strain evidence="2 3">HArcel1</strain>
    </source>
</reference>
<sequence>MVTWGVTDAGTDSSDYDLTFGIETDENSLSALYTTASAQGGAHDLDTPSGRETIPVTTTGLELPAGSVTVSSADSDGLEPVTERATIGPGAATVAAEPEGPDLPDELRTVLTFRGPATVDIDDERARIEFPDPTAVTIIVQPGGDADDRMRVPGTPRGIARAVTHLGSAHRTTSPARSHPAHRDPLPAIEVGNTESIPPAIKSETPETGIELLVPNELESVFVLAPLAFYLAADLRVAAVDHPHLRTRDGRVDHDLAAVPDCQEEVGDLLRQFFYLDCLVRDTGATDATNAPILDAIDLDADHVRELDSAARLERYLAVAGEDLSDRLPEWHLSTFVDPTPGNASVLSHLLDDLSLIRLPDATELDEAALLDESLSEGFTRSTCDLDCANPSTVVKPSESGGRVTAWLAPGTPLDAFKTTRSAYLNRTDYRTRASDTFEIDLVLNDGEMAGEHDAVADIYRERAEDMPIDVSIARSLTKAELRERIESGADFLHYIGHCEPEGLQCADGYLSTTEIERSRTRSFFLNACGSYEEGLGLVEAGSVAGAATLRAVLDEHAAKVGTAFAKLLMHGFSIGRAMQLARRRIMMSTDYAVVGDGTDALVPTTAHPAVIWLEDAGEAFEVSYETVPARSVGRLHEPPFGDEPYLFGQDTERTMRARELLPILEDSSLPVIYNGEFNWSEELVTEIR</sequence>
<dbReference type="Proteomes" id="UP000244727">
    <property type="component" value="Chromosome"/>
</dbReference>
<keyword evidence="3" id="KW-1185">Reference proteome</keyword>
<dbReference type="GeneID" id="36512405"/>
<feature type="region of interest" description="Disordered" evidence="1">
    <location>
        <begin position="171"/>
        <end position="201"/>
    </location>
</feature>
<dbReference type="EMBL" id="CP028858">
    <property type="protein sequence ID" value="AWB27622.1"/>
    <property type="molecule type" value="Genomic_DNA"/>
</dbReference>
<accession>A0A2R4X1F2</accession>
<organism evidence="2 3">
    <name type="scientific">Halococcoides cellulosivorans</name>
    <dbReference type="NCBI Taxonomy" id="1679096"/>
    <lineage>
        <taxon>Archaea</taxon>
        <taxon>Methanobacteriati</taxon>
        <taxon>Methanobacteriota</taxon>
        <taxon>Stenosarchaea group</taxon>
        <taxon>Halobacteria</taxon>
        <taxon>Halobacteriales</taxon>
        <taxon>Haloarculaceae</taxon>
        <taxon>Halococcoides</taxon>
    </lineage>
</organism>
<evidence type="ECO:0008006" key="4">
    <source>
        <dbReference type="Google" id="ProtNLM"/>
    </source>
</evidence>
<protein>
    <recommendedName>
        <fullName evidence="4">CHAT domain-containing protein</fullName>
    </recommendedName>
</protein>
<dbReference type="RefSeq" id="WP_108382072.1">
    <property type="nucleotide sequence ID" value="NZ_CP028858.1"/>
</dbReference>
<dbReference type="KEGG" id="harc:HARCEL1_07820"/>
<evidence type="ECO:0000313" key="3">
    <source>
        <dbReference type="Proteomes" id="UP000244727"/>
    </source>
</evidence>